<keyword evidence="6 9" id="KW-1133">Transmembrane helix</keyword>
<comment type="similarity">
    <text evidence="2 9">Belongs to the SLC41A transporter family.</text>
</comment>
<feature type="transmembrane region" description="Helical" evidence="9">
    <location>
        <begin position="430"/>
        <end position="454"/>
    </location>
</feature>
<feature type="transmembrane region" description="Helical" evidence="9">
    <location>
        <begin position="284"/>
        <end position="302"/>
    </location>
</feature>
<keyword evidence="3 9" id="KW-0813">Transport</keyword>
<feature type="domain" description="CBS" evidence="10">
    <location>
        <begin position="136"/>
        <end position="198"/>
    </location>
</feature>
<proteinExistence type="inferred from homology"/>
<dbReference type="Proteomes" id="UP000001477">
    <property type="component" value="Chromosome"/>
</dbReference>
<dbReference type="NCBIfam" id="TIGR00400">
    <property type="entry name" value="mgtE"/>
    <property type="match status" value="1"/>
</dbReference>
<dbReference type="InterPro" id="IPR000644">
    <property type="entry name" value="CBS_dom"/>
</dbReference>
<dbReference type="InterPro" id="IPR006667">
    <property type="entry name" value="SLC41_membr_dom"/>
</dbReference>
<dbReference type="InterPro" id="IPR046342">
    <property type="entry name" value="CBS_dom_sf"/>
</dbReference>
<dbReference type="AlphaFoldDB" id="C4Z8J6"/>
<dbReference type="InterPro" id="IPR006668">
    <property type="entry name" value="Mg_transptr_MgtE_intracell_dom"/>
</dbReference>
<comment type="subcellular location">
    <subcellularLocation>
        <location evidence="9">Cell membrane</location>
        <topology evidence="9">Multi-pass membrane protein</topology>
    </subcellularLocation>
    <subcellularLocation>
        <location evidence="1">Membrane</location>
        <topology evidence="1">Multi-pass membrane protein</topology>
    </subcellularLocation>
</comment>
<dbReference type="GO" id="GO:0005886">
    <property type="term" value="C:plasma membrane"/>
    <property type="evidence" value="ECO:0007669"/>
    <property type="project" value="UniProtKB-SubCell"/>
</dbReference>
<dbReference type="HOGENOM" id="CLU_037408_1_1_9"/>
<organism evidence="11 12">
    <name type="scientific">Agathobacter rectalis (strain ATCC 33656 / DSM 3377 / JCM 17463 / KCTC 5835 / VPI 0990)</name>
    <name type="common">Eubacterium rectale</name>
    <dbReference type="NCBI Taxonomy" id="515619"/>
    <lineage>
        <taxon>Bacteria</taxon>
        <taxon>Bacillati</taxon>
        <taxon>Bacillota</taxon>
        <taxon>Clostridia</taxon>
        <taxon>Lachnospirales</taxon>
        <taxon>Lachnospiraceae</taxon>
        <taxon>Agathobacter</taxon>
    </lineage>
</organism>
<feature type="transmembrane region" description="Helical" evidence="9">
    <location>
        <begin position="386"/>
        <end position="418"/>
    </location>
</feature>
<feature type="domain" description="CBS" evidence="10">
    <location>
        <begin position="200"/>
        <end position="256"/>
    </location>
</feature>
<dbReference type="Pfam" id="PF03448">
    <property type="entry name" value="MgtE_N"/>
    <property type="match status" value="1"/>
</dbReference>
<evidence type="ECO:0000256" key="8">
    <source>
        <dbReference type="PROSITE-ProRule" id="PRU00703"/>
    </source>
</evidence>
<keyword evidence="9" id="KW-0479">Metal-binding</keyword>
<dbReference type="Gene3D" id="1.25.60.10">
    <property type="entry name" value="MgtE N-terminal domain-like"/>
    <property type="match status" value="1"/>
</dbReference>
<dbReference type="Pfam" id="PF01769">
    <property type="entry name" value="MgtE"/>
    <property type="match status" value="1"/>
</dbReference>
<dbReference type="Gene3D" id="1.10.357.20">
    <property type="entry name" value="SLC41 divalent cation transporters, integral membrane domain"/>
    <property type="match status" value="1"/>
</dbReference>
<dbReference type="InterPro" id="IPR036739">
    <property type="entry name" value="SLC41_membr_dom_sf"/>
</dbReference>
<gene>
    <name evidence="11" type="ordered locus">EUBREC_3095</name>
</gene>
<evidence type="ECO:0000256" key="5">
    <source>
        <dbReference type="ARBA" id="ARBA00022842"/>
    </source>
</evidence>
<evidence type="ECO:0000256" key="4">
    <source>
        <dbReference type="ARBA" id="ARBA00022692"/>
    </source>
</evidence>
<evidence type="ECO:0000256" key="9">
    <source>
        <dbReference type="RuleBase" id="RU362011"/>
    </source>
</evidence>
<evidence type="ECO:0000313" key="12">
    <source>
        <dbReference type="Proteomes" id="UP000001477"/>
    </source>
</evidence>
<dbReference type="GO" id="GO:0015095">
    <property type="term" value="F:magnesium ion transmembrane transporter activity"/>
    <property type="evidence" value="ECO:0007669"/>
    <property type="project" value="UniProtKB-UniRule"/>
</dbReference>
<dbReference type="SUPFAM" id="SSF161093">
    <property type="entry name" value="MgtE membrane domain-like"/>
    <property type="match status" value="1"/>
</dbReference>
<feature type="transmembrane region" description="Helical" evidence="9">
    <location>
        <begin position="359"/>
        <end position="380"/>
    </location>
</feature>
<name>C4Z8J6_AGARV</name>
<dbReference type="SUPFAM" id="SSF158791">
    <property type="entry name" value="MgtE N-terminal domain-like"/>
    <property type="match status" value="1"/>
</dbReference>
<dbReference type="Gene3D" id="3.10.580.10">
    <property type="entry name" value="CBS-domain"/>
    <property type="match status" value="1"/>
</dbReference>
<sequence length="456" mass="50728">MEMNTKKYEELLVLLRSHKTDKEILEVLSDYHENDIADMLAGMNEKERKRLYRLLGTQRTAEIFAYLDEPQAYFDELSVEQAARVVSLMDSDDAVDLLENLEDEDKKEIVEHLDEEAEKDVRMLLSYDDDEIGSYMTTNYICIPGGLTVKQAMSQLVRQAGENDNIMTIYVVDSDECFAGAIDLKDLITAREGMNLESIIAHSYPYVLDHEKIDDCIDTIKDYAEDSIPVLSKDKHILGVITSDDIVEMVDNEMGEDYAKLAGLTAEEDLKETTLQSMKKRMPWLIILLFLGMIVSSVVGIFENVVAALPIVICFQSLVLDMAGNVGTQSLAVTIRVLMDENLSGKQKLLLVVKEVRIGLVNGGLLGIMALVFLGIYVHLFKGYTWFGAFAVSGCVGVSLLVAMAISSLVGTVIPMFFHKIKIDPAVASGPLITTVNDLVAVVTYYGLAFLFLIEL</sequence>
<dbReference type="SMART" id="SM00924">
    <property type="entry name" value="MgtE_N"/>
    <property type="match status" value="1"/>
</dbReference>
<keyword evidence="9" id="KW-1003">Cell membrane</keyword>
<evidence type="ECO:0000256" key="6">
    <source>
        <dbReference type="ARBA" id="ARBA00022989"/>
    </source>
</evidence>
<dbReference type="STRING" id="515619.EUBREC_3095"/>
<dbReference type="KEGG" id="ere:EUBREC_3095"/>
<keyword evidence="8" id="KW-0129">CBS domain</keyword>
<protein>
    <recommendedName>
        <fullName evidence="9">Magnesium transporter MgtE</fullName>
    </recommendedName>
</protein>
<evidence type="ECO:0000256" key="1">
    <source>
        <dbReference type="ARBA" id="ARBA00004141"/>
    </source>
</evidence>
<dbReference type="InterPro" id="IPR006669">
    <property type="entry name" value="MgtE_transporter"/>
</dbReference>
<evidence type="ECO:0000256" key="3">
    <source>
        <dbReference type="ARBA" id="ARBA00022448"/>
    </source>
</evidence>
<comment type="subunit">
    <text evidence="9">Homodimer.</text>
</comment>
<dbReference type="CDD" id="cd04606">
    <property type="entry name" value="CBS_pair_Mg_transporter"/>
    <property type="match status" value="1"/>
</dbReference>
<dbReference type="PROSITE" id="PS51371">
    <property type="entry name" value="CBS"/>
    <property type="match status" value="2"/>
</dbReference>
<dbReference type="SUPFAM" id="SSF54631">
    <property type="entry name" value="CBS-domain pair"/>
    <property type="match status" value="1"/>
</dbReference>
<comment type="caution">
    <text evidence="9">Lacks conserved residue(s) required for the propagation of feature annotation.</text>
</comment>
<keyword evidence="5 9" id="KW-0460">Magnesium</keyword>
<dbReference type="PaxDb" id="515619-EUBREC_3095"/>
<dbReference type="InterPro" id="IPR038076">
    <property type="entry name" value="MgtE_N_sf"/>
</dbReference>
<dbReference type="Pfam" id="PF00571">
    <property type="entry name" value="CBS"/>
    <property type="match status" value="2"/>
</dbReference>
<evidence type="ECO:0000256" key="7">
    <source>
        <dbReference type="ARBA" id="ARBA00023136"/>
    </source>
</evidence>
<evidence type="ECO:0000313" key="11">
    <source>
        <dbReference type="EMBL" id="ACR76823.1"/>
    </source>
</evidence>
<reference evidence="11 12" key="1">
    <citation type="journal article" date="2009" name="Proc. Natl. Acad. Sci. U.S.A.">
        <title>Characterizing a model human gut microbiota composed of members of its two dominant bacterial phyla.</title>
        <authorList>
            <person name="Mahowald M.A."/>
            <person name="Rey F.E."/>
            <person name="Seedorf H."/>
            <person name="Turnbaugh P.J."/>
            <person name="Fulton R.S."/>
            <person name="Wollam A."/>
            <person name="Shah N."/>
            <person name="Wang C."/>
            <person name="Magrini V."/>
            <person name="Wilson R.K."/>
            <person name="Cantarel B.L."/>
            <person name="Coutinho P.M."/>
            <person name="Henrissat B."/>
            <person name="Crock L.W."/>
            <person name="Russell A."/>
            <person name="Verberkmoes N.C."/>
            <person name="Hettich R.L."/>
            <person name="Gordon J.I."/>
        </authorList>
    </citation>
    <scope>NUCLEOTIDE SEQUENCE [LARGE SCALE GENOMIC DNA]</scope>
    <source>
        <strain evidence="12">ATCC 33656 / DSM 3377 / JCM 17463 / KCTC 5835 / LMG 30912 / VPI 0990</strain>
    </source>
</reference>
<dbReference type="EMBL" id="CP001107">
    <property type="protein sequence ID" value="ACR76823.1"/>
    <property type="molecule type" value="Genomic_DNA"/>
</dbReference>
<dbReference type="PANTHER" id="PTHR43773:SF1">
    <property type="entry name" value="MAGNESIUM TRANSPORTER MGTE"/>
    <property type="match status" value="1"/>
</dbReference>
<accession>C4Z8J6</accession>
<comment type="function">
    <text evidence="9">Acts as a magnesium transporter.</text>
</comment>
<dbReference type="PANTHER" id="PTHR43773">
    <property type="entry name" value="MAGNESIUM TRANSPORTER MGTE"/>
    <property type="match status" value="1"/>
</dbReference>
<keyword evidence="7 9" id="KW-0472">Membrane</keyword>
<evidence type="ECO:0000256" key="2">
    <source>
        <dbReference type="ARBA" id="ARBA00009749"/>
    </source>
</evidence>
<keyword evidence="4 9" id="KW-0812">Transmembrane</keyword>
<evidence type="ECO:0000259" key="10">
    <source>
        <dbReference type="PROSITE" id="PS51371"/>
    </source>
</evidence>
<dbReference type="GO" id="GO:0046872">
    <property type="term" value="F:metal ion binding"/>
    <property type="evidence" value="ECO:0007669"/>
    <property type="project" value="UniProtKB-KW"/>
</dbReference>